<dbReference type="EMBL" id="WJQU01000003">
    <property type="protein sequence ID" value="KAJ6639621.1"/>
    <property type="molecule type" value="Genomic_DNA"/>
</dbReference>
<keyword evidence="2" id="KW-1185">Reference proteome</keyword>
<gene>
    <name evidence="1" type="ORF">Bhyg_12368</name>
</gene>
<reference evidence="1" key="1">
    <citation type="submission" date="2022-07" db="EMBL/GenBank/DDBJ databases">
        <authorList>
            <person name="Trinca V."/>
            <person name="Uliana J.V.C."/>
            <person name="Torres T.T."/>
            <person name="Ward R.J."/>
            <person name="Monesi N."/>
        </authorList>
    </citation>
    <scope>NUCLEOTIDE SEQUENCE</scope>
    <source>
        <strain evidence="1">HSMRA1968</strain>
        <tissue evidence="1">Whole embryos</tissue>
    </source>
</reference>
<comment type="caution">
    <text evidence="1">The sequence shown here is derived from an EMBL/GenBank/DDBJ whole genome shotgun (WGS) entry which is preliminary data.</text>
</comment>
<protein>
    <submittedName>
        <fullName evidence="1">Uncharacterized protein</fullName>
    </submittedName>
</protein>
<proteinExistence type="predicted"/>
<name>A0A9Q0MX34_9DIPT</name>
<dbReference type="AlphaFoldDB" id="A0A9Q0MX34"/>
<dbReference type="Proteomes" id="UP001151699">
    <property type="component" value="Chromosome X"/>
</dbReference>
<evidence type="ECO:0000313" key="2">
    <source>
        <dbReference type="Proteomes" id="UP001151699"/>
    </source>
</evidence>
<organism evidence="1 2">
    <name type="scientific">Pseudolycoriella hygida</name>
    <dbReference type="NCBI Taxonomy" id="35572"/>
    <lineage>
        <taxon>Eukaryota</taxon>
        <taxon>Metazoa</taxon>
        <taxon>Ecdysozoa</taxon>
        <taxon>Arthropoda</taxon>
        <taxon>Hexapoda</taxon>
        <taxon>Insecta</taxon>
        <taxon>Pterygota</taxon>
        <taxon>Neoptera</taxon>
        <taxon>Endopterygota</taxon>
        <taxon>Diptera</taxon>
        <taxon>Nematocera</taxon>
        <taxon>Sciaroidea</taxon>
        <taxon>Sciaridae</taxon>
        <taxon>Pseudolycoriella</taxon>
    </lineage>
</organism>
<accession>A0A9Q0MX34</accession>
<sequence>MFVNKGSTKTSVKSLYYMTNRIRKRTAIIQQSGSDPRDHLSEVDYKIHEMDDNAGNEIDDFTAANYCDDVINYTDKIEKNPDFTAGNSGVWSFFVASQENLQECNSDETVEGVYCNGDIDDDHGLHPANHQSFVEETLTGLEAFAGISSKPSDADDYVQDETEELDEQIDQFDDCETDHNSPRGTVDTNTGRPSFLLHPKSSRTILQLISETNCPWSASRSSFVDEAVTSRAAVASTSNRSLDVDDDVRDANKELEERIERSMVQ</sequence>
<evidence type="ECO:0000313" key="1">
    <source>
        <dbReference type="EMBL" id="KAJ6639621.1"/>
    </source>
</evidence>